<accession>A0A0P0M4D6</accession>
<reference evidence="1 3" key="2">
    <citation type="journal article" date="2016" name="Genome Biol. Evol.">
        <title>Extensive mobilome-driven genome diversification in mouse gut-associated Bacteroides vulgatus mpk.</title>
        <authorList>
            <person name="Lange A."/>
            <person name="Beier S."/>
            <person name="Steimle A."/>
            <person name="Autenrieth I.B."/>
            <person name="Huson D.H."/>
            <person name="Frick J.S."/>
        </authorList>
    </citation>
    <scope>NUCLEOTIDE SEQUENCE [LARGE SCALE GENOMIC DNA]</scope>
    <source>
        <strain evidence="1">Mpk</strain>
        <strain evidence="3">mpk</strain>
    </source>
</reference>
<dbReference type="Proteomes" id="UP000061587">
    <property type="component" value="Chromosome"/>
</dbReference>
<organism evidence="1 3">
    <name type="scientific">Phocaeicola vulgatus</name>
    <name type="common">Bacteroides vulgatus</name>
    <dbReference type="NCBI Taxonomy" id="821"/>
    <lineage>
        <taxon>Bacteria</taxon>
        <taxon>Pseudomonadati</taxon>
        <taxon>Bacteroidota</taxon>
        <taxon>Bacteroidia</taxon>
        <taxon>Bacteroidales</taxon>
        <taxon>Bacteroidaceae</taxon>
        <taxon>Phocaeicola</taxon>
    </lineage>
</organism>
<dbReference type="RefSeq" id="WP_057099269.1">
    <property type="nucleotide sequence ID" value="NZ_JAHPYS010000012.1"/>
</dbReference>
<proteinExistence type="predicted"/>
<name>A0A0P0M4D6_PHOVU</name>
<dbReference type="Proteomes" id="UP000736888">
    <property type="component" value="Unassembled WGS sequence"/>
</dbReference>
<evidence type="ECO:0000313" key="1">
    <source>
        <dbReference type="EMBL" id="ALK85844.1"/>
    </source>
</evidence>
<dbReference type="EMBL" id="CP013020">
    <property type="protein sequence ID" value="ALK85844.1"/>
    <property type="molecule type" value="Genomic_DNA"/>
</dbReference>
<reference evidence="2" key="3">
    <citation type="submission" date="2021-06" db="EMBL/GenBank/DDBJ databases">
        <title>Collection of gut derived symbiotic bacterial strains cultured from healthy donors.</title>
        <authorList>
            <person name="Lin H."/>
            <person name="Littmann E."/>
            <person name="Pamer E.G."/>
        </authorList>
    </citation>
    <scope>NUCLEOTIDE SEQUENCE</scope>
    <source>
        <strain evidence="2">MSK.6.33</strain>
    </source>
</reference>
<protein>
    <submittedName>
        <fullName evidence="1">Uncharacterized protein</fullName>
    </submittedName>
</protein>
<dbReference type="AlphaFoldDB" id="A0A0P0M4D6"/>
<evidence type="ECO:0000313" key="3">
    <source>
        <dbReference type="Proteomes" id="UP000061587"/>
    </source>
</evidence>
<dbReference type="EMBL" id="JAHPYS010000012">
    <property type="protein sequence ID" value="MBU9138610.1"/>
    <property type="molecule type" value="Genomic_DNA"/>
</dbReference>
<gene>
    <name evidence="1" type="ORF">BvMPK_3274</name>
    <name evidence="2" type="ORF">KTG10_07565</name>
</gene>
<sequence>MGTSQSHNLKSSPNWSAAKRAMTSLANGTDNKPDSNAKFFGNLGIALGNGLYRGGRFGGHGGKRGGSSFGRAGGHAVRGLATVLNNIKQYGLVSSLGIDRLPDTQKPKTPHDFKELLLHEIIGDNDSTMDDAAATYAMDKVLNDILSDCKDGQEIEDKLQNATDDDLHEWIITFEIEYILEYSAELFQSHIFDKGSNPEEIKKDMRGWLHNELDEKLSKELTQIDFNSREGKEYLDSLTSEILDIWKQE</sequence>
<evidence type="ECO:0000313" key="2">
    <source>
        <dbReference type="EMBL" id="MBU9138610.1"/>
    </source>
</evidence>
<dbReference type="PATRIC" id="fig|821.40.peg.3946"/>
<reference evidence="3" key="1">
    <citation type="submission" date="2015-10" db="EMBL/GenBank/DDBJ databases">
        <title>Extensive mobilome-driven genome diversification in gut-associated Bacteroides vulgatus mpk.</title>
        <authorList>
            <person name="Beier S."/>
            <person name="Lange A."/>
            <person name="Huson D.H."/>
            <person name="Frick J.-S."/>
            <person name="Autenrieth I.B."/>
        </authorList>
    </citation>
    <scope>NUCLEOTIDE SEQUENCE [LARGE SCALE GENOMIC DNA]</scope>
    <source>
        <strain evidence="3">mpk</strain>
    </source>
</reference>